<dbReference type="EMBL" id="QJJK01000030">
    <property type="protein sequence ID" value="PXW50202.1"/>
    <property type="molecule type" value="Genomic_DNA"/>
</dbReference>
<dbReference type="InterPro" id="IPR045720">
    <property type="entry name" value="DUF6074"/>
</dbReference>
<gene>
    <name evidence="1" type="ORF">C7450_13014</name>
</gene>
<dbReference type="AlphaFoldDB" id="A0A2V3TSI4"/>
<comment type="caution">
    <text evidence="1">The sequence shown here is derived from an EMBL/GenBank/DDBJ whole genome shotgun (WGS) entry which is preliminary data.</text>
</comment>
<dbReference type="Proteomes" id="UP000248021">
    <property type="component" value="Unassembled WGS sequence"/>
</dbReference>
<dbReference type="Pfam" id="PF19551">
    <property type="entry name" value="DUF6074"/>
    <property type="match status" value="1"/>
</dbReference>
<accession>A0A2V3TSI4</accession>
<organism evidence="1 2">
    <name type="scientific">Chelatococcus asaccharovorans</name>
    <dbReference type="NCBI Taxonomy" id="28210"/>
    <lineage>
        <taxon>Bacteria</taxon>
        <taxon>Pseudomonadati</taxon>
        <taxon>Pseudomonadota</taxon>
        <taxon>Alphaproteobacteria</taxon>
        <taxon>Hyphomicrobiales</taxon>
        <taxon>Chelatococcaceae</taxon>
        <taxon>Chelatococcus</taxon>
    </lineage>
</organism>
<name>A0A2V3TSI4_9HYPH</name>
<sequence length="81" mass="9068">MGVVVPFPAARHRGRITKTASYMASISRDHAEKHLSEQLRRLVASLEKKGIEPDTIERERSAYNAAVRAAVWRLIILRGAS</sequence>
<evidence type="ECO:0000313" key="2">
    <source>
        <dbReference type="Proteomes" id="UP000248021"/>
    </source>
</evidence>
<protein>
    <submittedName>
        <fullName evidence="1">Uncharacterized protein</fullName>
    </submittedName>
</protein>
<keyword evidence="2" id="KW-1185">Reference proteome</keyword>
<evidence type="ECO:0000313" key="1">
    <source>
        <dbReference type="EMBL" id="PXW50202.1"/>
    </source>
</evidence>
<proteinExistence type="predicted"/>
<reference evidence="1 2" key="1">
    <citation type="submission" date="2018-05" db="EMBL/GenBank/DDBJ databases">
        <title>Genomic Encyclopedia of Type Strains, Phase IV (KMG-IV): sequencing the most valuable type-strain genomes for metagenomic binning, comparative biology and taxonomic classification.</title>
        <authorList>
            <person name="Goeker M."/>
        </authorList>
    </citation>
    <scope>NUCLEOTIDE SEQUENCE [LARGE SCALE GENOMIC DNA]</scope>
    <source>
        <strain evidence="1 2">DSM 6462</strain>
    </source>
</reference>
<dbReference type="RefSeq" id="WP_110378667.1">
    <property type="nucleotide sequence ID" value="NZ_JAHBRY010000001.1"/>
</dbReference>